<name>A0A8I0K099_9ACTN</name>
<accession>A0A8I0K099</accession>
<dbReference type="PROSITE" id="PS51318">
    <property type="entry name" value="TAT"/>
    <property type="match status" value="1"/>
</dbReference>
<protein>
    <submittedName>
        <fullName evidence="1">Uncharacterized protein</fullName>
    </submittedName>
</protein>
<evidence type="ECO:0000313" key="1">
    <source>
        <dbReference type="EMBL" id="MBC9225548.1"/>
    </source>
</evidence>
<dbReference type="AlphaFoldDB" id="A0A8I0K099"/>
<dbReference type="RefSeq" id="WP_187768715.1">
    <property type="nucleotide sequence ID" value="NZ_JACTVM010000001.1"/>
</dbReference>
<organism evidence="1 2">
    <name type="scientific">Aeromicrobium senzhongii</name>
    <dbReference type="NCBI Taxonomy" id="2663859"/>
    <lineage>
        <taxon>Bacteria</taxon>
        <taxon>Bacillati</taxon>
        <taxon>Actinomycetota</taxon>
        <taxon>Actinomycetes</taxon>
        <taxon>Propionibacteriales</taxon>
        <taxon>Nocardioidaceae</taxon>
        <taxon>Aeromicrobium</taxon>
    </lineage>
</organism>
<dbReference type="InterPro" id="IPR006311">
    <property type="entry name" value="TAT_signal"/>
</dbReference>
<sequence>MEEPLSSHGLERRRLLLGLGAAVVAGLAPSSLWRVAPADAALLADHVAPGGTGPTYCMSRPTYDTMAGLAAWVLPGDDAYSATQGVTDPRPGAVAAGAPQFLTMAFNQVLLDPTAITLLLDRLADLFQLVELPDDVAACERIGSAIEQEGAVPLAPVIVALVNAVAVSVRPSSAAGPHAAPFARLSWAEKAETWRRLEQDVPRLLKPRYPAMEAPVVGRLLELNETLGGIIEYASGVAPMLAGFFGYSETLVYDRAARRLVDRPIGWDLSNHLPGRLWPVDGWDEFRGYYQGRSSVDA</sequence>
<gene>
    <name evidence="1" type="ORF">IBG24_04360</name>
</gene>
<proteinExistence type="predicted"/>
<comment type="caution">
    <text evidence="1">The sequence shown here is derived from an EMBL/GenBank/DDBJ whole genome shotgun (WGS) entry which is preliminary data.</text>
</comment>
<evidence type="ECO:0000313" key="2">
    <source>
        <dbReference type="Proteomes" id="UP000620591"/>
    </source>
</evidence>
<reference evidence="1" key="1">
    <citation type="submission" date="2020-09" db="EMBL/GenBank/DDBJ databases">
        <title>Novel species in genus Aeromicrobium.</title>
        <authorList>
            <person name="Zhang G."/>
        </authorList>
    </citation>
    <scope>NUCLEOTIDE SEQUENCE</scope>
    <source>
        <strain evidence="1">Zg-636</strain>
    </source>
</reference>
<dbReference type="EMBL" id="JACTVM010000001">
    <property type="protein sequence ID" value="MBC9225548.1"/>
    <property type="molecule type" value="Genomic_DNA"/>
</dbReference>
<dbReference type="Proteomes" id="UP000620591">
    <property type="component" value="Unassembled WGS sequence"/>
</dbReference>